<evidence type="ECO:0000256" key="1">
    <source>
        <dbReference type="SAM" id="MobiDB-lite"/>
    </source>
</evidence>
<evidence type="ECO:0000313" key="3">
    <source>
        <dbReference type="Proteomes" id="UP000291213"/>
    </source>
</evidence>
<dbReference type="AlphaFoldDB" id="A0A401H802"/>
<accession>A0A401H802</accession>
<dbReference type="Proteomes" id="UP000291213">
    <property type="component" value="Unassembled WGS sequence"/>
</dbReference>
<comment type="caution">
    <text evidence="2">The sequence shown here is derived from an EMBL/GenBank/DDBJ whole genome shotgun (WGS) entry which is preliminary data.</text>
</comment>
<name>A0A401H802_AERPX</name>
<sequence>MRRSHDEYLTADPLESFARSLSKEIESLSKEMESIMGPGHRRRRGKKSGLFDLGL</sequence>
<dbReference type="EMBL" id="BDMD01000011">
    <property type="protein sequence ID" value="GBF08575.1"/>
    <property type="molecule type" value="Genomic_DNA"/>
</dbReference>
<feature type="region of interest" description="Disordered" evidence="1">
    <location>
        <begin position="32"/>
        <end position="55"/>
    </location>
</feature>
<gene>
    <name evidence="2" type="ORF">apy_03000</name>
</gene>
<organism evidence="2 3">
    <name type="scientific">Aeropyrum pernix</name>
    <dbReference type="NCBI Taxonomy" id="56636"/>
    <lineage>
        <taxon>Archaea</taxon>
        <taxon>Thermoproteota</taxon>
        <taxon>Thermoprotei</taxon>
        <taxon>Desulfurococcales</taxon>
        <taxon>Desulfurococcaceae</taxon>
        <taxon>Aeropyrum</taxon>
    </lineage>
</organism>
<evidence type="ECO:0000313" key="2">
    <source>
        <dbReference type="EMBL" id="GBF08575.1"/>
    </source>
</evidence>
<proteinExistence type="predicted"/>
<reference evidence="2 3" key="1">
    <citation type="submission" date="2017-02" db="EMBL/GenBank/DDBJ databases">
        <title>isolation and characterization of a novel temperate virus Aeropyrum globular virus 1 infecting hyperthermophilic archaeon Aeropyrum.</title>
        <authorList>
            <person name="Yumiya M."/>
            <person name="Yoshida T."/>
            <person name="Sako Y."/>
        </authorList>
    </citation>
    <scope>NUCLEOTIDE SEQUENCE [LARGE SCALE GENOMIC DNA]</scope>
    <source>
        <strain evidence="2 3">YK1-12-2013</strain>
    </source>
</reference>
<protein>
    <submittedName>
        <fullName evidence="2">Uncharacterized protein</fullName>
    </submittedName>
</protein>